<evidence type="ECO:0000313" key="1">
    <source>
        <dbReference type="EMBL" id="AOT72664.1"/>
    </source>
</evidence>
<protein>
    <submittedName>
        <fullName evidence="1">Uncharacterized protein</fullName>
    </submittedName>
</protein>
<reference evidence="1 2" key="1">
    <citation type="submission" date="2016-09" db="EMBL/GenBank/DDBJ databases">
        <title>Genomic analysis reveals versatility of anaerobic energy metabolism of Geosporobacter ferrireducens IRF9 of phylum Firmicutes.</title>
        <authorList>
            <person name="Kim S.-J."/>
        </authorList>
    </citation>
    <scope>NUCLEOTIDE SEQUENCE [LARGE SCALE GENOMIC DNA]</scope>
    <source>
        <strain evidence="1 2">IRF9</strain>
    </source>
</reference>
<dbReference type="EMBL" id="CP017269">
    <property type="protein sequence ID" value="AOT72664.1"/>
    <property type="molecule type" value="Genomic_DNA"/>
</dbReference>
<dbReference type="Proteomes" id="UP000095743">
    <property type="component" value="Chromosome"/>
</dbReference>
<dbReference type="KEGG" id="gfe:Gferi_25775"/>
<sequence length="147" mass="17309">MIRFLDIDKQNITQIKDTIVLMNAHFLTDTSQSWIFSNPRTQEGICEAHIHYISPENNKRMLMEQPLWKGYINSEIPDEEARKQLFNHIDQGIIHVILNVHQSYKYMTKELVSIVYGILSKNHPEVEEIQIDTFIYTEIVEFEGNSN</sequence>
<dbReference type="RefSeq" id="WP_069980973.1">
    <property type="nucleotide sequence ID" value="NZ_CP017269.1"/>
</dbReference>
<keyword evidence="2" id="KW-1185">Reference proteome</keyword>
<proteinExistence type="predicted"/>
<evidence type="ECO:0000313" key="2">
    <source>
        <dbReference type="Proteomes" id="UP000095743"/>
    </source>
</evidence>
<dbReference type="AlphaFoldDB" id="A0A1D8GPJ8"/>
<dbReference type="STRING" id="1424294.Gferi_25775"/>
<dbReference type="OrthoDB" id="1952401at2"/>
<gene>
    <name evidence="1" type="ORF">Gferi_25775</name>
</gene>
<organism evidence="1 2">
    <name type="scientific">Geosporobacter ferrireducens</name>
    <dbReference type="NCBI Taxonomy" id="1424294"/>
    <lineage>
        <taxon>Bacteria</taxon>
        <taxon>Bacillati</taxon>
        <taxon>Bacillota</taxon>
        <taxon>Clostridia</taxon>
        <taxon>Peptostreptococcales</taxon>
        <taxon>Thermotaleaceae</taxon>
        <taxon>Geosporobacter</taxon>
    </lineage>
</organism>
<name>A0A1D8GPJ8_9FIRM</name>
<accession>A0A1D8GPJ8</accession>